<dbReference type="SUPFAM" id="SSF51735">
    <property type="entry name" value="NAD(P)-binding Rossmann-fold domains"/>
    <property type="match status" value="1"/>
</dbReference>
<dbReference type="InterPro" id="IPR051604">
    <property type="entry name" value="Ergot_Alk_Oxidoreductase"/>
</dbReference>
<organism evidence="2 3">
    <name type="scientific">Streptomyces longisporoflavus</name>
    <dbReference type="NCBI Taxonomy" id="28044"/>
    <lineage>
        <taxon>Bacteria</taxon>
        <taxon>Bacillati</taxon>
        <taxon>Actinomycetota</taxon>
        <taxon>Actinomycetes</taxon>
        <taxon>Kitasatosporales</taxon>
        <taxon>Streptomycetaceae</taxon>
        <taxon>Streptomyces</taxon>
    </lineage>
</organism>
<evidence type="ECO:0000259" key="1">
    <source>
        <dbReference type="Pfam" id="PF05368"/>
    </source>
</evidence>
<dbReference type="InterPro" id="IPR036291">
    <property type="entry name" value="NAD(P)-bd_dom_sf"/>
</dbReference>
<dbReference type="Gene3D" id="3.40.50.720">
    <property type="entry name" value="NAD(P)-binding Rossmann-like Domain"/>
    <property type="match status" value="1"/>
</dbReference>
<keyword evidence="3" id="KW-1185">Reference proteome</keyword>
<protein>
    <submittedName>
        <fullName evidence="2">NmrA family NAD(P)-binding protein</fullName>
    </submittedName>
</protein>
<dbReference type="PANTHER" id="PTHR43162:SF1">
    <property type="entry name" value="PRESTALK A DIFFERENTIATION PROTEIN A"/>
    <property type="match status" value="1"/>
</dbReference>
<accession>A0ABW7QV85</accession>
<gene>
    <name evidence="2" type="ORF">ACH4F9_28205</name>
</gene>
<dbReference type="EMBL" id="JBIRGQ010000005">
    <property type="protein sequence ID" value="MFH8548905.1"/>
    <property type="molecule type" value="Genomic_DNA"/>
</dbReference>
<sequence>MTMRFLVTGGTGTTGSRVATALAAQGTAVRIGSRTPAPDTDQVRFDWADPATHAPALTGADGVYLVPPIGDAEPSRLMVPFLERALDAGVRRFVLLSSSAIAEGDPGAGEVHRALRRLAPEWAVLRPSWFMQNFVTPSHPHAQSMRTADEIVTATGQGRVAFVDADDIAAVAVRALTDERPHNAAHLVTGPRALGYTDIAEVVSKVSGRAIRHRSVSVAELRERLASAGIPERFAAVLAAMDDGIADGSEDRVDPTVEQLTGRPARSFEDFAAEHATAWAATA</sequence>
<evidence type="ECO:0000313" key="3">
    <source>
        <dbReference type="Proteomes" id="UP001610818"/>
    </source>
</evidence>
<dbReference type="Pfam" id="PF05368">
    <property type="entry name" value="NmrA"/>
    <property type="match status" value="1"/>
</dbReference>
<dbReference type="Gene3D" id="3.90.25.10">
    <property type="entry name" value="UDP-galactose 4-epimerase, domain 1"/>
    <property type="match status" value="1"/>
</dbReference>
<reference evidence="2 3" key="1">
    <citation type="submission" date="2024-10" db="EMBL/GenBank/DDBJ databases">
        <title>The Natural Products Discovery Center: Release of the First 8490 Sequenced Strains for Exploring Actinobacteria Biosynthetic Diversity.</title>
        <authorList>
            <person name="Kalkreuter E."/>
            <person name="Kautsar S.A."/>
            <person name="Yang D."/>
            <person name="Bader C.D."/>
            <person name="Teijaro C.N."/>
            <person name="Fluegel L."/>
            <person name="Davis C.M."/>
            <person name="Simpson J.R."/>
            <person name="Lauterbach L."/>
            <person name="Steele A.D."/>
            <person name="Gui C."/>
            <person name="Meng S."/>
            <person name="Li G."/>
            <person name="Viehrig K."/>
            <person name="Ye F."/>
            <person name="Su P."/>
            <person name="Kiefer A.F."/>
            <person name="Nichols A."/>
            <person name="Cepeda A.J."/>
            <person name="Yan W."/>
            <person name="Fan B."/>
            <person name="Jiang Y."/>
            <person name="Adhikari A."/>
            <person name="Zheng C.-J."/>
            <person name="Schuster L."/>
            <person name="Cowan T.M."/>
            <person name="Smanski M.J."/>
            <person name="Chevrette M.G."/>
            <person name="De Carvalho L.P.S."/>
            <person name="Shen B."/>
        </authorList>
    </citation>
    <scope>NUCLEOTIDE SEQUENCE [LARGE SCALE GENOMIC DNA]</scope>
    <source>
        <strain evidence="2 3">NPDC017990</strain>
    </source>
</reference>
<dbReference type="RefSeq" id="WP_397715373.1">
    <property type="nucleotide sequence ID" value="NZ_JBIRGN010000005.1"/>
</dbReference>
<dbReference type="Proteomes" id="UP001610818">
    <property type="component" value="Unassembled WGS sequence"/>
</dbReference>
<feature type="domain" description="NmrA-like" evidence="1">
    <location>
        <begin position="3"/>
        <end position="257"/>
    </location>
</feature>
<comment type="caution">
    <text evidence="2">The sequence shown here is derived from an EMBL/GenBank/DDBJ whole genome shotgun (WGS) entry which is preliminary data.</text>
</comment>
<name>A0ABW7QV85_9ACTN</name>
<proteinExistence type="predicted"/>
<dbReference type="PANTHER" id="PTHR43162">
    <property type="match status" value="1"/>
</dbReference>
<dbReference type="InterPro" id="IPR008030">
    <property type="entry name" value="NmrA-like"/>
</dbReference>
<evidence type="ECO:0000313" key="2">
    <source>
        <dbReference type="EMBL" id="MFH8548905.1"/>
    </source>
</evidence>